<gene>
    <name evidence="1" type="ORF">QSPPMHGG_CDS0041</name>
</gene>
<organism evidence="1">
    <name type="scientific">Salmonella phage vB_SEnST11_KE26</name>
    <dbReference type="NCBI Taxonomy" id="3161177"/>
    <lineage>
        <taxon>Viruses</taxon>
        <taxon>Duplodnaviria</taxon>
        <taxon>Heunggongvirae</taxon>
        <taxon>Uroviricota</taxon>
        <taxon>Caudoviricetes</taxon>
        <taxon>Rosemountvirus</taxon>
    </lineage>
</organism>
<sequence>MIGLILATCIAAHDCNYDVLDTFPTMTDCVITREAFIKDEKIPARDAKAFWCDELKNVPTDR</sequence>
<dbReference type="EMBL" id="PP856725">
    <property type="protein sequence ID" value="XCH40897.1"/>
    <property type="molecule type" value="Genomic_DNA"/>
</dbReference>
<evidence type="ECO:0000313" key="1">
    <source>
        <dbReference type="EMBL" id="XCH40897.1"/>
    </source>
</evidence>
<name>A0AAU8GGB8_9CAUD</name>
<reference evidence="1" key="1">
    <citation type="submission" date="2024-05" db="EMBL/GenBank/DDBJ databases">
        <authorList>
            <person name="Mugo M.M."/>
            <person name="Musyoki A.M."/>
            <person name="Makumi A.M."/>
            <person name="Mutai I."/>
            <person name="Drechsel O."/>
            <person name="Kering K.K."/>
            <person name="Muturi P."/>
            <person name="Mbae C.K."/>
            <person name="Kariuki S.M."/>
        </authorList>
    </citation>
    <scope>NUCLEOTIDE SEQUENCE</scope>
</reference>
<accession>A0AAU8GGB8</accession>
<protein>
    <submittedName>
        <fullName evidence="1">Uncharacterized protein</fullName>
    </submittedName>
</protein>
<proteinExistence type="predicted"/>